<reference evidence="3 4" key="1">
    <citation type="journal article" date="2019" name="Int. J. Syst. Evol. Microbiol.">
        <title>Streptomyces cyaneochromogenes sp. nov., a blue pigment-producing actinomycete from manganese-contaminated soil.</title>
        <authorList>
            <person name="Tang X."/>
            <person name="Zhao J."/>
            <person name="Li K."/>
            <person name="Chen Z."/>
            <person name="Sun Y."/>
            <person name="Gao J."/>
        </authorList>
    </citation>
    <scope>NUCLEOTIDE SEQUENCE [LARGE SCALE GENOMIC DNA]</scope>
    <source>
        <strain evidence="3 4">MK-45</strain>
    </source>
</reference>
<dbReference type="InterPro" id="IPR011659">
    <property type="entry name" value="WD40"/>
</dbReference>
<keyword evidence="4" id="KW-1185">Reference proteome</keyword>
<dbReference type="Proteomes" id="UP000280298">
    <property type="component" value="Chromosome"/>
</dbReference>
<name>A0A3Q9EV96_9ACTN</name>
<feature type="compositionally biased region" description="Low complexity" evidence="2">
    <location>
        <begin position="683"/>
        <end position="696"/>
    </location>
</feature>
<gene>
    <name evidence="3" type="ORF">EJ357_24975</name>
</gene>
<comment type="similarity">
    <text evidence="1">Belongs to the TolB family.</text>
</comment>
<dbReference type="Gene3D" id="3.40.50.12090">
    <property type="match status" value="1"/>
</dbReference>
<dbReference type="Gene3D" id="2.120.10.30">
    <property type="entry name" value="TolB, C-terminal domain"/>
    <property type="match status" value="1"/>
</dbReference>
<dbReference type="EMBL" id="CP034539">
    <property type="protein sequence ID" value="AZQ36303.1"/>
    <property type="molecule type" value="Genomic_DNA"/>
</dbReference>
<evidence type="ECO:0000313" key="3">
    <source>
        <dbReference type="EMBL" id="AZQ36303.1"/>
    </source>
</evidence>
<dbReference type="InterPro" id="IPR011042">
    <property type="entry name" value="6-blade_b-propeller_TolB-like"/>
</dbReference>
<evidence type="ECO:0000256" key="2">
    <source>
        <dbReference type="SAM" id="MobiDB-lite"/>
    </source>
</evidence>
<evidence type="ECO:0000256" key="1">
    <source>
        <dbReference type="ARBA" id="ARBA00009820"/>
    </source>
</evidence>
<organism evidence="3 4">
    <name type="scientific">Streptomyces cyaneochromogenes</name>
    <dbReference type="NCBI Taxonomy" id="2496836"/>
    <lineage>
        <taxon>Bacteria</taxon>
        <taxon>Bacillati</taxon>
        <taxon>Actinomycetota</taxon>
        <taxon>Actinomycetes</taxon>
        <taxon>Kitasatosporales</taxon>
        <taxon>Streptomycetaceae</taxon>
        <taxon>Streptomyces</taxon>
    </lineage>
</organism>
<dbReference type="PANTHER" id="PTHR36842:SF1">
    <property type="entry name" value="PROTEIN TOLB"/>
    <property type="match status" value="1"/>
</dbReference>
<dbReference type="KEGG" id="scya:EJ357_24975"/>
<dbReference type="Pfam" id="PF07676">
    <property type="entry name" value="PD40"/>
    <property type="match status" value="2"/>
</dbReference>
<dbReference type="Pfam" id="PF04122">
    <property type="entry name" value="CW_binding_2"/>
    <property type="match status" value="2"/>
</dbReference>
<protein>
    <submittedName>
        <fullName evidence="3">Cell wall-binding repeat-containing protein</fullName>
    </submittedName>
</protein>
<evidence type="ECO:0000313" key="4">
    <source>
        <dbReference type="Proteomes" id="UP000280298"/>
    </source>
</evidence>
<dbReference type="AlphaFoldDB" id="A0A3Q9EV96"/>
<accession>A0A3Q9EV96</accession>
<dbReference type="OrthoDB" id="9808778at2"/>
<feature type="region of interest" description="Disordered" evidence="2">
    <location>
        <begin position="683"/>
        <end position="714"/>
    </location>
</feature>
<sequence length="714" mass="74618">MPWHVAKVSPLLYGRRTRCRPFASGEGQRSHPFTCGGTLNISARRGFAALTTVAALAAGLVAGLPGQATADTAGWPATDGRLLYNELGSLRYINPDGTKSAQFYETANQAAWSADGSQIAYVGSADSRLRTKTYAQESISGQDIVMPAGSGWHPTDPTFWNGGGDIVFTAGGRLRVAVANSARAPQALFGTDVDGCDSKASGAVNGKLAFVRTGTSCSTTGTPAVWVYNGPTKAFTKVADDADEPSMSPDGQSLVFTRSVAGHKQLFTVKADGTGLTQITTDPFDHNRPAWSPKGDRIAYDTYFAGSADTASGSQIWIRDLAAGTETRVPMADGTDVAWQPLRKNAISRVYGADTYGTNIASSKWTWNTLGKSVPGLMNASSAVLISKSDSAYATTATSLAGKKHGPVLMTSRTGLDSSVQTELKRMLPKGKTVYLVGGTSILNSSVASKVTSLGYVAKRLSDASRYSTSVAVAKTITSAPKYVFLATGTDYHNALAASSAAGAMGTSGTAVVLLTQGSTMTASVYGYLNKYSPSTTKIITVGTDAESALTKAYNAGKLPYWPSKYSYYRFAGSPAPVAARLAEFWWSSPSNAAVASVNSWTGGVSASSAMTTYGPLLWTDVTSLTYDTKSYMMRTSASLNHVAVFGGNGSVDAKVVPLIGRAIGVDSTYAYTPYYKGDIPQSPASQPLSASTASTGKPVPSPDLAPLKVTVSK</sequence>
<dbReference type="PANTHER" id="PTHR36842">
    <property type="entry name" value="PROTEIN TOLB HOMOLOG"/>
    <property type="match status" value="1"/>
</dbReference>
<dbReference type="InterPro" id="IPR007253">
    <property type="entry name" value="Cell_wall-bd_2"/>
</dbReference>
<proteinExistence type="inferred from homology"/>
<dbReference type="SUPFAM" id="SSF82171">
    <property type="entry name" value="DPP6 N-terminal domain-like"/>
    <property type="match status" value="1"/>
</dbReference>